<dbReference type="EMBL" id="FQUG01000009">
    <property type="protein sequence ID" value="SHF21683.1"/>
    <property type="molecule type" value="Genomic_DNA"/>
</dbReference>
<evidence type="ECO:0000256" key="10">
    <source>
        <dbReference type="ARBA" id="ARBA00032206"/>
    </source>
</evidence>
<dbReference type="InterPro" id="IPR036409">
    <property type="entry name" value="Aldolase_II/adducin_N_sf"/>
</dbReference>
<evidence type="ECO:0000256" key="3">
    <source>
        <dbReference type="ARBA" id="ARBA00010037"/>
    </source>
</evidence>
<dbReference type="GO" id="GO:0046872">
    <property type="term" value="F:metal ion binding"/>
    <property type="evidence" value="ECO:0007669"/>
    <property type="project" value="UniProtKB-KW"/>
</dbReference>
<dbReference type="InterPro" id="IPR050197">
    <property type="entry name" value="Aldolase_class_II_sugar_metab"/>
</dbReference>
<evidence type="ECO:0000256" key="9">
    <source>
        <dbReference type="ARBA" id="ARBA00023277"/>
    </source>
</evidence>
<dbReference type="RefSeq" id="WP_072936235.1">
    <property type="nucleotide sequence ID" value="NZ_FQUG01000009.1"/>
</dbReference>
<dbReference type="Proteomes" id="UP000184404">
    <property type="component" value="Unassembled WGS sequence"/>
</dbReference>
<dbReference type="NCBIfam" id="NF009003">
    <property type="entry name" value="PRK12348.1"/>
    <property type="match status" value="1"/>
</dbReference>
<gene>
    <name evidence="15" type="ORF">SAMN02745190_02121</name>
</gene>
<proteinExistence type="inferred from homology"/>
<dbReference type="GO" id="GO:0005829">
    <property type="term" value="C:cytosol"/>
    <property type="evidence" value="ECO:0007669"/>
    <property type="project" value="TreeGrafter"/>
</dbReference>
<dbReference type="Pfam" id="PF00596">
    <property type="entry name" value="Aldolase_II"/>
    <property type="match status" value="1"/>
</dbReference>
<evidence type="ECO:0000256" key="11">
    <source>
        <dbReference type="ARBA" id="ARBA00053542"/>
    </source>
</evidence>
<dbReference type="GO" id="GO:0008742">
    <property type="term" value="F:L-ribulose-phosphate 4-epimerase activity"/>
    <property type="evidence" value="ECO:0007669"/>
    <property type="project" value="UniProtKB-EC"/>
</dbReference>
<comment type="cofactor">
    <cofactor evidence="2">
        <name>Zn(2+)</name>
        <dbReference type="ChEBI" id="CHEBI:29105"/>
    </cofactor>
</comment>
<dbReference type="PANTHER" id="PTHR22789">
    <property type="entry name" value="FUCULOSE PHOSPHATE ALDOLASE"/>
    <property type="match status" value="1"/>
</dbReference>
<keyword evidence="16" id="KW-1185">Reference proteome</keyword>
<sequence length="231" mass="25549">MLEKLKEEVCRANCMLPKYGLVTFTWGNVSGIDRKSGLVVIKPSGVEYDELKPEDMVVVRLEDGSVVEGTLRPSSDTDTHLELYRACEEIGGVVHTHSRYATSWAQANRGIPALGTTHADDFHGAVPCTRPMKNEEIQGSYEAETGRVIVETFAGKDMMEIPAVLVASHGPFVWERNAAAAVKKSVVLEEVARMALYSETIAGKKLPEMNPVLLDKHYLRKHGEDAYYGQK</sequence>
<dbReference type="FunFam" id="3.40.225.10:FF:000001">
    <property type="entry name" value="L-ribulose-5-phosphate 4-epimerase UlaF"/>
    <property type="match status" value="1"/>
</dbReference>
<feature type="domain" description="Class II aldolase/adducin N-terminal" evidence="14">
    <location>
        <begin position="7"/>
        <end position="196"/>
    </location>
</feature>
<evidence type="ECO:0000313" key="16">
    <source>
        <dbReference type="Proteomes" id="UP000184404"/>
    </source>
</evidence>
<keyword evidence="9" id="KW-0119">Carbohydrate metabolism</keyword>
<reference evidence="15 16" key="1">
    <citation type="submission" date="2016-11" db="EMBL/GenBank/DDBJ databases">
        <authorList>
            <person name="Jaros S."/>
            <person name="Januszkiewicz K."/>
            <person name="Wedrychowicz H."/>
        </authorList>
    </citation>
    <scope>NUCLEOTIDE SEQUENCE [LARGE SCALE GENOMIC DNA]</scope>
    <source>
        <strain evidence="15 16">DSM 10502</strain>
    </source>
</reference>
<dbReference type="SUPFAM" id="SSF53639">
    <property type="entry name" value="AraD/HMP-PK domain-like"/>
    <property type="match status" value="1"/>
</dbReference>
<evidence type="ECO:0000313" key="15">
    <source>
        <dbReference type="EMBL" id="SHF21683.1"/>
    </source>
</evidence>
<dbReference type="PANTHER" id="PTHR22789:SF8">
    <property type="entry name" value="L-RIBULOSE-5-PHOSPHATE 4-EPIMERASE SGBE"/>
    <property type="match status" value="1"/>
</dbReference>
<evidence type="ECO:0000256" key="1">
    <source>
        <dbReference type="ARBA" id="ARBA00001726"/>
    </source>
</evidence>
<protein>
    <recommendedName>
        <fullName evidence="13">L-ribulose-5-phosphate 4-epimerase</fullName>
        <ecNumber evidence="4">5.1.3.4</ecNumber>
    </recommendedName>
    <alternativeName>
        <fullName evidence="10">Phosphoribulose isomerase</fullName>
    </alternativeName>
</protein>
<dbReference type="STRING" id="1123243.SAMN02745190_02121"/>
<evidence type="ECO:0000256" key="4">
    <source>
        <dbReference type="ARBA" id="ARBA00013186"/>
    </source>
</evidence>
<dbReference type="Gene3D" id="3.40.225.10">
    <property type="entry name" value="Class II aldolase/adducin N-terminal domain"/>
    <property type="match status" value="1"/>
</dbReference>
<evidence type="ECO:0000256" key="5">
    <source>
        <dbReference type="ARBA" id="ARBA00022723"/>
    </source>
</evidence>
<evidence type="ECO:0000256" key="12">
    <source>
        <dbReference type="ARBA" id="ARBA00060520"/>
    </source>
</evidence>
<comment type="similarity">
    <text evidence="3">Belongs to the aldolase class II family. AraD/FucA subfamily.</text>
</comment>
<dbReference type="SMART" id="SM01007">
    <property type="entry name" value="Aldolase_II"/>
    <property type="match status" value="1"/>
</dbReference>
<keyword evidence="7" id="KW-0054">Arabinose catabolism</keyword>
<dbReference type="GO" id="GO:0016832">
    <property type="term" value="F:aldehyde-lyase activity"/>
    <property type="evidence" value="ECO:0007669"/>
    <property type="project" value="TreeGrafter"/>
</dbReference>
<dbReference type="NCBIfam" id="NF006047">
    <property type="entry name" value="PRK08193.1"/>
    <property type="match status" value="1"/>
</dbReference>
<evidence type="ECO:0000256" key="8">
    <source>
        <dbReference type="ARBA" id="ARBA00023235"/>
    </source>
</evidence>
<evidence type="ECO:0000256" key="13">
    <source>
        <dbReference type="ARBA" id="ARBA00074961"/>
    </source>
</evidence>
<dbReference type="GO" id="GO:0019568">
    <property type="term" value="P:arabinose catabolic process"/>
    <property type="evidence" value="ECO:0007669"/>
    <property type="project" value="UniProtKB-KW"/>
</dbReference>
<accession>A0A1M4ZUF7</accession>
<keyword evidence="8" id="KW-0413">Isomerase</keyword>
<evidence type="ECO:0000256" key="7">
    <source>
        <dbReference type="ARBA" id="ARBA00022935"/>
    </source>
</evidence>
<dbReference type="InterPro" id="IPR001303">
    <property type="entry name" value="Aldolase_II/adducin_N"/>
</dbReference>
<comment type="function">
    <text evidence="11">Involved in the degradation of L-arabinose. Catalyzes the interconversion of L-ribulose 5-phosphate (LRu5P) and D-xylulose 5-phosphate (D-Xu5P) via a retroaldol/aldol mechanism (carbon-carbon bond cleavage analogous to a class II aldolase reaction).</text>
</comment>
<evidence type="ECO:0000256" key="6">
    <source>
        <dbReference type="ARBA" id="ARBA00022833"/>
    </source>
</evidence>
<comment type="pathway">
    <text evidence="12">Carbohydrate degradation; L-arabinose degradation via L-ribulose; D-xylulose 5-phosphate from L-arabinose (bacterial route): step 3/3.</text>
</comment>
<name>A0A1M4ZUF7_9FIRM</name>
<dbReference type="EC" id="5.1.3.4" evidence="4"/>
<evidence type="ECO:0000259" key="14">
    <source>
        <dbReference type="SMART" id="SM01007"/>
    </source>
</evidence>
<dbReference type="OrthoDB" id="9794581at2"/>
<organism evidence="15 16">
    <name type="scientific">Schwartzia succinivorans DSM 10502</name>
    <dbReference type="NCBI Taxonomy" id="1123243"/>
    <lineage>
        <taxon>Bacteria</taxon>
        <taxon>Bacillati</taxon>
        <taxon>Bacillota</taxon>
        <taxon>Negativicutes</taxon>
        <taxon>Selenomonadales</taxon>
        <taxon>Selenomonadaceae</taxon>
        <taxon>Schwartzia</taxon>
    </lineage>
</organism>
<keyword evidence="5" id="KW-0479">Metal-binding</keyword>
<comment type="catalytic activity">
    <reaction evidence="1">
        <text>L-ribulose 5-phosphate = D-xylulose 5-phosphate</text>
        <dbReference type="Rhea" id="RHEA:22368"/>
        <dbReference type="ChEBI" id="CHEBI:57737"/>
        <dbReference type="ChEBI" id="CHEBI:58226"/>
        <dbReference type="EC" id="5.1.3.4"/>
    </reaction>
</comment>
<keyword evidence="6" id="KW-0862">Zinc</keyword>
<dbReference type="AlphaFoldDB" id="A0A1M4ZUF7"/>
<evidence type="ECO:0000256" key="2">
    <source>
        <dbReference type="ARBA" id="ARBA00001947"/>
    </source>
</evidence>